<name>A0A8I0LFZ4_9CORY</name>
<comment type="subunit">
    <text evidence="9">Monomer.</text>
</comment>
<evidence type="ECO:0000256" key="2">
    <source>
        <dbReference type="ARBA" id="ARBA00004964"/>
    </source>
</evidence>
<keyword evidence="5 9" id="KW-0328">Glycosyltransferase</keyword>
<feature type="active site" description="Nucleophile" evidence="9 10">
    <location>
        <position position="408"/>
    </location>
</feature>
<feature type="domain" description="Glycosyl hydrolase family 13 catalytic" evidence="11">
    <location>
        <begin position="256"/>
        <end position="621"/>
    </location>
</feature>
<dbReference type="GO" id="GO:0004553">
    <property type="term" value="F:hydrolase activity, hydrolyzing O-glycosyl compounds"/>
    <property type="evidence" value="ECO:0007669"/>
    <property type="project" value="InterPro"/>
</dbReference>
<comment type="function">
    <text evidence="9">Catalyzes the formation of the alpha-1,6-glucosidic linkages in glycogen by scission of a 1,4-alpha-linked oligosaccharide from growing alpha-1,4-glucan chains and the subsequent attachment of the oligosaccharide to the alpha-1,6 position.</text>
</comment>
<dbReference type="PANTHER" id="PTHR43651:SF3">
    <property type="entry name" value="1,4-ALPHA-GLUCAN-BRANCHING ENZYME"/>
    <property type="match status" value="1"/>
</dbReference>
<dbReference type="InterPro" id="IPR004193">
    <property type="entry name" value="Glyco_hydro_13_N"/>
</dbReference>
<evidence type="ECO:0000256" key="8">
    <source>
        <dbReference type="ARBA" id="ARBA00023277"/>
    </source>
</evidence>
<comment type="pathway">
    <text evidence="2 9">Glycan biosynthesis; glycogen biosynthesis.</text>
</comment>
<sequence length="731" mass="82627">MTPASANDLLIPEEDLNRLRHCRHHNPHGFYGWHATADGSVVRTRQIGAEKVELVLGDTQIVMDPIGDDIFAIKLGNREPLDYRLRVTWPEQEPVVAADPYIFLPTLGEMDTYLISEGRHERLWDVLGANVKTYETTLGQVRGTAFAVWAPNAIGVAVVGGFNGWNASQHAMRSLGGSGVWELFIPNIGAGEVYKFAIQTREGHRRDKADPMARQAELPPATGSIVVESDYQWQDSGWMDKRAEIDTASTPMSVYEVHLGSWRWGRSYADLATELVDYVADLGYTHVEFMPVAEHPFGGSWGYQVTGYYAPTSRWGSPDELRKLIDAFHTRGIGVIIDWVPAHFPKDDWALARFDGQALYEHPDWRRGEQKDWGTYVFDFGRNEVRNFLVANALYWLEEFHVDGLRVDAVASMLYLDYSREHGEWEPNVYGGRENLEAVQFIQEMNATVQRVHPGALTIAEESTSWPGVTAPTWDGGLGFSLKWNMGWMNDTLEYFSNDPIHRSFHHNELTFSLVYAFSERFVLPISHDEVVHGKGSLWNRMPGDTWNKAAGMRTLLAYMWAHPGKKLLFMGQELGQRDEWSEGHELPWGVVEGWQGEYHEGISDLVRELNSTYKEVTALHQRDFSGEGFTWNKADDASNNILVFTRYGDDGSQALCVFNLSGTSQPEYQVGVSGGGSWRLVLNTDDEQYHGANNPLPETIEAEKVDRDGFPYTTTLHSPAMSAQFYVWEG</sequence>
<dbReference type="SUPFAM" id="SSF51445">
    <property type="entry name" value="(Trans)glycosidases"/>
    <property type="match status" value="1"/>
</dbReference>
<dbReference type="EMBL" id="JACSPR010000006">
    <property type="protein sequence ID" value="MBD8030529.1"/>
    <property type="molecule type" value="Genomic_DNA"/>
</dbReference>
<dbReference type="InterPro" id="IPR006048">
    <property type="entry name" value="A-amylase/branching_C"/>
</dbReference>
<proteinExistence type="inferred from homology"/>
<dbReference type="CDD" id="cd02855">
    <property type="entry name" value="E_set_GBE_prok_N"/>
    <property type="match status" value="1"/>
</dbReference>
<dbReference type="Pfam" id="PF00128">
    <property type="entry name" value="Alpha-amylase"/>
    <property type="match status" value="1"/>
</dbReference>
<dbReference type="NCBIfam" id="NF008967">
    <property type="entry name" value="PRK12313.1"/>
    <property type="match status" value="1"/>
</dbReference>
<dbReference type="UniPathway" id="UPA00164"/>
<keyword evidence="4 9" id="KW-0321">Glycogen metabolism</keyword>
<keyword evidence="7 9" id="KW-0320">Glycogen biosynthesis</keyword>
<dbReference type="Gene3D" id="2.60.40.1180">
    <property type="entry name" value="Golgi alpha-mannosidase II"/>
    <property type="match status" value="1"/>
</dbReference>
<dbReference type="InterPro" id="IPR014756">
    <property type="entry name" value="Ig_E-set"/>
</dbReference>
<comment type="similarity">
    <text evidence="3 9">Belongs to the glycosyl hydrolase 13 family. GlgB subfamily.</text>
</comment>
<keyword evidence="13" id="KW-1185">Reference proteome</keyword>
<comment type="caution">
    <text evidence="12">The sequence shown here is derived from an EMBL/GenBank/DDBJ whole genome shotgun (WGS) entry which is preliminary data.</text>
</comment>
<dbReference type="Gene3D" id="3.20.20.80">
    <property type="entry name" value="Glycosidases"/>
    <property type="match status" value="1"/>
</dbReference>
<dbReference type="InterPro" id="IPR013783">
    <property type="entry name" value="Ig-like_fold"/>
</dbReference>
<comment type="catalytic activity">
    <reaction evidence="1 9">
        <text>Transfers a segment of a (1-&gt;4)-alpha-D-glucan chain to a primary hydroxy group in a similar glucan chain.</text>
        <dbReference type="EC" id="2.4.1.18"/>
    </reaction>
</comment>
<dbReference type="GO" id="GO:0005829">
    <property type="term" value="C:cytosol"/>
    <property type="evidence" value="ECO:0007669"/>
    <property type="project" value="TreeGrafter"/>
</dbReference>
<dbReference type="Proteomes" id="UP000650224">
    <property type="component" value="Unassembled WGS sequence"/>
</dbReference>
<dbReference type="SUPFAM" id="SSF81296">
    <property type="entry name" value="E set domains"/>
    <property type="match status" value="2"/>
</dbReference>
<dbReference type="Pfam" id="PF22019">
    <property type="entry name" value="GlgB_N"/>
    <property type="match status" value="1"/>
</dbReference>
<dbReference type="Pfam" id="PF02922">
    <property type="entry name" value="CBM_48"/>
    <property type="match status" value="1"/>
</dbReference>
<dbReference type="InterPro" id="IPR017853">
    <property type="entry name" value="GH"/>
</dbReference>
<evidence type="ECO:0000256" key="5">
    <source>
        <dbReference type="ARBA" id="ARBA00022676"/>
    </source>
</evidence>
<evidence type="ECO:0000313" key="13">
    <source>
        <dbReference type="Proteomes" id="UP000650224"/>
    </source>
</evidence>
<dbReference type="InterPro" id="IPR054169">
    <property type="entry name" value="GlgB_N"/>
</dbReference>
<dbReference type="HAMAP" id="MF_00685">
    <property type="entry name" value="GlgB"/>
    <property type="match status" value="1"/>
</dbReference>
<dbReference type="GO" id="GO:0005978">
    <property type="term" value="P:glycogen biosynthetic process"/>
    <property type="evidence" value="ECO:0007669"/>
    <property type="project" value="UniProtKB-UniRule"/>
</dbReference>
<evidence type="ECO:0000256" key="7">
    <source>
        <dbReference type="ARBA" id="ARBA00023056"/>
    </source>
</evidence>
<evidence type="ECO:0000256" key="3">
    <source>
        <dbReference type="ARBA" id="ARBA00009000"/>
    </source>
</evidence>
<dbReference type="EC" id="2.4.1.18" evidence="9"/>
<dbReference type="PIRSF" id="PIRSF000463">
    <property type="entry name" value="GlgB"/>
    <property type="match status" value="1"/>
</dbReference>
<evidence type="ECO:0000256" key="6">
    <source>
        <dbReference type="ARBA" id="ARBA00022679"/>
    </source>
</evidence>
<dbReference type="InterPro" id="IPR013780">
    <property type="entry name" value="Glyco_hydro_b"/>
</dbReference>
<dbReference type="RefSeq" id="WP_191733785.1">
    <property type="nucleotide sequence ID" value="NZ_JACSPR010000006.1"/>
</dbReference>
<dbReference type="PANTHER" id="PTHR43651">
    <property type="entry name" value="1,4-ALPHA-GLUCAN-BRANCHING ENZYME"/>
    <property type="match status" value="1"/>
</dbReference>
<dbReference type="InterPro" id="IPR006407">
    <property type="entry name" value="GlgB"/>
</dbReference>
<evidence type="ECO:0000256" key="4">
    <source>
        <dbReference type="ARBA" id="ARBA00022600"/>
    </source>
</evidence>
<dbReference type="NCBIfam" id="NF003811">
    <property type="entry name" value="PRK05402.1"/>
    <property type="match status" value="1"/>
</dbReference>
<dbReference type="SUPFAM" id="SSF51011">
    <property type="entry name" value="Glycosyl hydrolase domain"/>
    <property type="match status" value="1"/>
</dbReference>
<dbReference type="NCBIfam" id="TIGR01515">
    <property type="entry name" value="branching_enzym"/>
    <property type="match status" value="1"/>
</dbReference>
<evidence type="ECO:0000259" key="11">
    <source>
        <dbReference type="SMART" id="SM00642"/>
    </source>
</evidence>
<keyword evidence="8 9" id="KW-0119">Carbohydrate metabolism</keyword>
<dbReference type="Gene3D" id="2.60.40.10">
    <property type="entry name" value="Immunoglobulins"/>
    <property type="match status" value="2"/>
</dbReference>
<dbReference type="InterPro" id="IPR044143">
    <property type="entry name" value="GlgB_N_E_set_prok"/>
</dbReference>
<accession>A0A8I0LFZ4</accession>
<evidence type="ECO:0000256" key="1">
    <source>
        <dbReference type="ARBA" id="ARBA00000826"/>
    </source>
</evidence>
<dbReference type="FunFam" id="3.20.20.80:FF:000003">
    <property type="entry name" value="1,4-alpha-glucan branching enzyme GlgB"/>
    <property type="match status" value="1"/>
</dbReference>
<dbReference type="InterPro" id="IPR037439">
    <property type="entry name" value="Branching_enzy"/>
</dbReference>
<reference evidence="12 13" key="1">
    <citation type="submission" date="2020-08" db="EMBL/GenBank/DDBJ databases">
        <title>A Genomic Blueprint of the Chicken Gut Microbiome.</title>
        <authorList>
            <person name="Gilroy R."/>
            <person name="Ravi A."/>
            <person name="Getino M."/>
            <person name="Pursley I."/>
            <person name="Horton D.L."/>
            <person name="Alikhan N.-F."/>
            <person name="Baker D."/>
            <person name="Gharbi K."/>
            <person name="Hall N."/>
            <person name="Watson M."/>
            <person name="Adriaenssens E.M."/>
            <person name="Foster-Nyarko E."/>
            <person name="Jarju S."/>
            <person name="Secka A."/>
            <person name="Antonio M."/>
            <person name="Oren A."/>
            <person name="Chaudhuri R."/>
            <person name="La Ragione R.M."/>
            <person name="Hildebrand F."/>
            <person name="Pallen M.J."/>
        </authorList>
    </citation>
    <scope>NUCLEOTIDE SEQUENCE [LARGE SCALE GENOMIC DNA]</scope>
    <source>
        <strain evidence="12 13">Sa1YVA5</strain>
    </source>
</reference>
<gene>
    <name evidence="9 12" type="primary">glgB</name>
    <name evidence="12" type="ORF">H9627_09390</name>
</gene>
<evidence type="ECO:0000313" key="12">
    <source>
        <dbReference type="EMBL" id="MBD8030529.1"/>
    </source>
</evidence>
<dbReference type="AlphaFoldDB" id="A0A8I0LFZ4"/>
<dbReference type="InterPro" id="IPR006047">
    <property type="entry name" value="GH13_cat_dom"/>
</dbReference>
<dbReference type="GO" id="GO:0043169">
    <property type="term" value="F:cation binding"/>
    <property type="evidence" value="ECO:0007669"/>
    <property type="project" value="InterPro"/>
</dbReference>
<dbReference type="Pfam" id="PF02806">
    <property type="entry name" value="Alpha-amylase_C"/>
    <property type="match status" value="1"/>
</dbReference>
<dbReference type="FunFam" id="2.60.40.10:FF:000169">
    <property type="entry name" value="1,4-alpha-glucan branching enzyme GlgB"/>
    <property type="match status" value="1"/>
</dbReference>
<dbReference type="SMART" id="SM00642">
    <property type="entry name" value="Aamy"/>
    <property type="match status" value="1"/>
</dbReference>
<keyword evidence="6 9" id="KW-0808">Transferase</keyword>
<dbReference type="GO" id="GO:0003844">
    <property type="term" value="F:1,4-alpha-glucan branching enzyme activity"/>
    <property type="evidence" value="ECO:0007669"/>
    <property type="project" value="UniProtKB-UniRule"/>
</dbReference>
<evidence type="ECO:0000256" key="10">
    <source>
        <dbReference type="PIRSR" id="PIRSR000463-1"/>
    </source>
</evidence>
<dbReference type="CDD" id="cd11322">
    <property type="entry name" value="AmyAc_Glg_BE"/>
    <property type="match status" value="1"/>
</dbReference>
<feature type="active site" description="Proton donor" evidence="9 10">
    <location>
        <position position="461"/>
    </location>
</feature>
<evidence type="ECO:0000256" key="9">
    <source>
        <dbReference type="HAMAP-Rule" id="MF_00685"/>
    </source>
</evidence>
<protein>
    <recommendedName>
        <fullName evidence="9">1,4-alpha-glucan branching enzyme GlgB</fullName>
        <ecNumber evidence="9">2.4.1.18</ecNumber>
    </recommendedName>
    <alternativeName>
        <fullName evidence="9">1,4-alpha-D-glucan:1,4-alpha-D-glucan 6-glucosyl-transferase</fullName>
    </alternativeName>
    <alternativeName>
        <fullName evidence="9">Alpha-(1-&gt;4)-glucan branching enzyme</fullName>
    </alternativeName>
    <alternativeName>
        <fullName evidence="9">Glycogen branching enzyme</fullName>
        <shortName evidence="9">BE</shortName>
    </alternativeName>
</protein>
<organism evidence="12 13">
    <name type="scientific">Corynebacterium gallinarum</name>
    <dbReference type="NCBI Taxonomy" id="2762214"/>
    <lineage>
        <taxon>Bacteria</taxon>
        <taxon>Bacillati</taxon>
        <taxon>Actinomycetota</taxon>
        <taxon>Actinomycetes</taxon>
        <taxon>Mycobacteriales</taxon>
        <taxon>Corynebacteriaceae</taxon>
        <taxon>Corynebacterium</taxon>
    </lineage>
</organism>